<dbReference type="AlphaFoldDB" id="A0A381DH87"/>
<reference evidence="1 2" key="1">
    <citation type="submission" date="2018-06" db="EMBL/GenBank/DDBJ databases">
        <authorList>
            <consortium name="Pathogen Informatics"/>
            <person name="Doyle S."/>
        </authorList>
    </citation>
    <scope>NUCLEOTIDE SEQUENCE [LARGE SCALE GENOMIC DNA]</scope>
    <source>
        <strain evidence="1 2">NCTC12475</strain>
    </source>
</reference>
<evidence type="ECO:0000313" key="1">
    <source>
        <dbReference type="EMBL" id="SUX09908.1"/>
    </source>
</evidence>
<protein>
    <submittedName>
        <fullName evidence="1">Uncharacterized protein</fullName>
    </submittedName>
</protein>
<name>A0A381DH87_9BACT</name>
<dbReference type="OrthoDB" id="5363441at2"/>
<dbReference type="EMBL" id="UFVD01000001">
    <property type="protein sequence ID" value="SUX09908.1"/>
    <property type="molecule type" value="Genomic_DNA"/>
</dbReference>
<organism evidence="1 2">
    <name type="scientific">Campylobacter sputorum subsp. sputorum</name>
    <dbReference type="NCBI Taxonomy" id="32024"/>
    <lineage>
        <taxon>Bacteria</taxon>
        <taxon>Pseudomonadati</taxon>
        <taxon>Campylobacterota</taxon>
        <taxon>Epsilonproteobacteria</taxon>
        <taxon>Campylobacterales</taxon>
        <taxon>Campylobacteraceae</taxon>
        <taxon>Campylobacter</taxon>
    </lineage>
</organism>
<evidence type="ECO:0000313" key="2">
    <source>
        <dbReference type="Proteomes" id="UP000254920"/>
    </source>
</evidence>
<accession>A0A381DH87</accession>
<dbReference type="Proteomes" id="UP000254920">
    <property type="component" value="Unassembled WGS sequence"/>
</dbReference>
<dbReference type="GeneID" id="93090701"/>
<keyword evidence="2" id="KW-1185">Reference proteome</keyword>
<sequence length="298" mass="33964">MKCPGKITKEKTDSVFDTFKNISDKYDNFIDDLWQKGADKLREGEEKLANNSPRAKEWLSLRSYTKELDELIYDFKTTKSAIYSKVNSIKDALSSLSKDDNAQLVKALDGMIKKDELSEHLKDTYTKIRAIIDKNASDLVEAGALKSENVIQDYIKHYFHKSVQDKRNAMKIAHNKLFARKNLTDDEKIALGMLEDGDFAIANTIKEQKEQLLIANTLKSIADKFGKDEMFDGAIRVSDESVGGGIYKYGALAGKYVDESLYKALIEGDVLKNELHWFNESYFQLIDRIKVNVDVKIF</sequence>
<dbReference type="RefSeq" id="WP_089182527.1">
    <property type="nucleotide sequence ID" value="NZ_CP043427.1"/>
</dbReference>
<gene>
    <name evidence="1" type="ORF">NCTC12475_00254</name>
</gene>
<proteinExistence type="predicted"/>